<dbReference type="AlphaFoldDB" id="A0A8W7PMQ7"/>
<keyword evidence="1" id="KW-1133">Transmembrane helix</keyword>
<protein>
    <submittedName>
        <fullName evidence="2">Uncharacterized protein</fullName>
    </submittedName>
</protein>
<dbReference type="Proteomes" id="UP000075882">
    <property type="component" value="Unassembled WGS sequence"/>
</dbReference>
<keyword evidence="1" id="KW-0472">Membrane</keyword>
<feature type="transmembrane region" description="Helical" evidence="1">
    <location>
        <begin position="138"/>
        <end position="158"/>
    </location>
</feature>
<sequence length="274" mass="29791">MAPSIDPLPLLRLDLLRGVVLRIRYQWTTGVAAAAAEDDGRLSIGRFVREAQQSLLIVVHDDSRSVRCCTGQWGPLVAQLVPIDVLDDGSNAVLFLLLFLLLLHALARLQERSAGGKVYLSVGVRATGRTNRTVHGTVVLLPCVTGIGGGGGVGFRTAKHSERPLQALVRREGSMLMVWMMWCLLLRLGGAALMPVRVYFGQEQSRRTAAAARIALSASRARSEGRSGVEDGLPLYCSEVASSPNRKRHRSSIEEAVRIKPPRLLPTAADEWSL</sequence>
<evidence type="ECO:0000256" key="1">
    <source>
        <dbReference type="SAM" id="Phobius"/>
    </source>
</evidence>
<organism evidence="2">
    <name type="scientific">Anopheles coluzzii</name>
    <name type="common">African malaria mosquito</name>
    <dbReference type="NCBI Taxonomy" id="1518534"/>
    <lineage>
        <taxon>Eukaryota</taxon>
        <taxon>Metazoa</taxon>
        <taxon>Ecdysozoa</taxon>
        <taxon>Arthropoda</taxon>
        <taxon>Hexapoda</taxon>
        <taxon>Insecta</taxon>
        <taxon>Pterygota</taxon>
        <taxon>Neoptera</taxon>
        <taxon>Endopterygota</taxon>
        <taxon>Diptera</taxon>
        <taxon>Nematocera</taxon>
        <taxon>Culicoidea</taxon>
        <taxon>Culicidae</taxon>
        <taxon>Anophelinae</taxon>
        <taxon>Anopheles</taxon>
    </lineage>
</organism>
<feature type="transmembrane region" description="Helical" evidence="1">
    <location>
        <begin position="178"/>
        <end position="200"/>
    </location>
</feature>
<accession>A0A8W7PMQ7</accession>
<keyword evidence="1" id="KW-0812">Transmembrane</keyword>
<dbReference type="EnsemblMetazoa" id="ACOM034634-RA">
    <property type="protein sequence ID" value="ACOM034634-PA.1"/>
    <property type="gene ID" value="ACOM034634"/>
</dbReference>
<reference evidence="2" key="1">
    <citation type="submission" date="2022-08" db="UniProtKB">
        <authorList>
            <consortium name="EnsemblMetazoa"/>
        </authorList>
    </citation>
    <scope>IDENTIFICATION</scope>
</reference>
<feature type="transmembrane region" description="Helical" evidence="1">
    <location>
        <begin position="89"/>
        <end position="107"/>
    </location>
</feature>
<evidence type="ECO:0000313" key="2">
    <source>
        <dbReference type="EnsemblMetazoa" id="ACOM034634-PA.1"/>
    </source>
</evidence>
<name>A0A8W7PMQ7_ANOCL</name>
<proteinExistence type="predicted"/>